<comment type="similarity">
    <text evidence="2">Belongs to the LppX/LprAFG lipoprotein family.</text>
</comment>
<accession>Q0RYC8</accession>
<organism evidence="7 8">
    <name type="scientific">Rhodococcus jostii (strain RHA1)</name>
    <dbReference type="NCBI Taxonomy" id="101510"/>
    <lineage>
        <taxon>Bacteria</taxon>
        <taxon>Bacillati</taxon>
        <taxon>Actinomycetota</taxon>
        <taxon>Actinomycetes</taxon>
        <taxon>Mycobacteriales</taxon>
        <taxon>Nocardiaceae</taxon>
        <taxon>Rhodococcus</taxon>
    </lineage>
</organism>
<evidence type="ECO:0000256" key="4">
    <source>
        <dbReference type="ARBA" id="ARBA00022729"/>
    </source>
</evidence>
<dbReference type="Pfam" id="PF07161">
    <property type="entry name" value="LppX_LprAFG"/>
    <property type="match status" value="1"/>
</dbReference>
<dbReference type="SUPFAM" id="SSF89392">
    <property type="entry name" value="Prokaryotic lipoproteins and lipoprotein localization factors"/>
    <property type="match status" value="1"/>
</dbReference>
<evidence type="ECO:0000256" key="1">
    <source>
        <dbReference type="ARBA" id="ARBA00004196"/>
    </source>
</evidence>
<keyword evidence="7" id="KW-0614">Plasmid</keyword>
<reference evidence="8" key="1">
    <citation type="journal article" date="2006" name="Proc. Natl. Acad. Sci. U.S.A.">
        <title>The complete genome of Rhodococcus sp. RHA1 provides insights into a catabolic powerhouse.</title>
        <authorList>
            <person name="McLeod M.P."/>
            <person name="Warren R.L."/>
            <person name="Hsiao W.W.L."/>
            <person name="Araki N."/>
            <person name="Myhre M."/>
            <person name="Fernandes C."/>
            <person name="Miyazawa D."/>
            <person name="Wong W."/>
            <person name="Lillquist A.L."/>
            <person name="Wang D."/>
            <person name="Dosanjh M."/>
            <person name="Hara H."/>
            <person name="Petrescu A."/>
            <person name="Morin R.D."/>
            <person name="Yang G."/>
            <person name="Stott J.M."/>
            <person name="Schein J.E."/>
            <person name="Shin H."/>
            <person name="Smailus D."/>
            <person name="Siddiqui A.S."/>
            <person name="Marra M.A."/>
            <person name="Jones S.J.M."/>
            <person name="Holt R."/>
            <person name="Brinkman F.S.L."/>
            <person name="Miyauchi K."/>
            <person name="Fukuda M."/>
            <person name="Davies J.E."/>
            <person name="Mohn W.W."/>
            <person name="Eltis L.D."/>
        </authorList>
    </citation>
    <scope>NUCLEOTIDE SEQUENCE [LARGE SCALE GENOMIC DNA]</scope>
    <source>
        <strain evidence="8">RHA1</strain>
    </source>
</reference>
<dbReference type="CDD" id="cd16334">
    <property type="entry name" value="LppX-like"/>
    <property type="match status" value="1"/>
</dbReference>
<dbReference type="EMBL" id="CP000432">
    <property type="protein sequence ID" value="ABG99708.1"/>
    <property type="molecule type" value="Genomic_DNA"/>
</dbReference>
<sequence>MVESRRFLWQGRRETAITRACGSARTHKVTERAPRRDRQVRRTEICATPAISAHLPCPVIRWPPGVPATTPVLAASRAFSEPASYDAGMLTRRIFLWTLAFSVAVVAGCSTDTNPGGSANLPDAAGLLAESASALRDIKSAHFTMTVNGSIPGISVQTAEGDLTREGGPAGGAKGTVKLTLAGQLIEGEFVLVDDSLYLRGPTGTFQRYPSSLTSEYYDPTAILDPDRGFAKVLTSITDAKTEAREKVDGTPAYKITGRADKDAVGNIVPGVESEVDITVWLDEDGTHLPIRALVTFPKPAGADAPTVDVVVSELDKPVTVTPPP</sequence>
<proteinExistence type="inferred from homology"/>
<gene>
    <name evidence="7" type="ordered locus">RHA1_ro08664</name>
</gene>
<dbReference type="Proteomes" id="UP000008710">
    <property type="component" value="Plasmid pRHL1"/>
</dbReference>
<dbReference type="GO" id="GO:0030313">
    <property type="term" value="C:cell envelope"/>
    <property type="evidence" value="ECO:0007669"/>
    <property type="project" value="UniProtKB-SubCell"/>
</dbReference>
<evidence type="ECO:0000256" key="6">
    <source>
        <dbReference type="ARBA" id="ARBA00023288"/>
    </source>
</evidence>
<dbReference type="AlphaFoldDB" id="Q0RYC8"/>
<evidence type="ECO:0000313" key="8">
    <source>
        <dbReference type="Proteomes" id="UP000008710"/>
    </source>
</evidence>
<evidence type="ECO:0000256" key="5">
    <source>
        <dbReference type="ARBA" id="ARBA00023139"/>
    </source>
</evidence>
<keyword evidence="3" id="KW-0472">Membrane</keyword>
<comment type="subcellular location">
    <subcellularLocation>
        <location evidence="1">Cell envelope</location>
    </subcellularLocation>
</comment>
<dbReference type="KEGG" id="rha:RHA1_ro08664"/>
<evidence type="ECO:0000313" key="7">
    <source>
        <dbReference type="EMBL" id="ABG99708.1"/>
    </source>
</evidence>
<evidence type="ECO:0000256" key="3">
    <source>
        <dbReference type="ARBA" id="ARBA00022475"/>
    </source>
</evidence>
<dbReference type="HOGENOM" id="CLU_074100_2_0_11"/>
<keyword evidence="5" id="KW-0564">Palmitate</keyword>
<dbReference type="InterPro" id="IPR029046">
    <property type="entry name" value="LolA/LolB/LppX"/>
</dbReference>
<name>Q0RYC8_RHOJR</name>
<dbReference type="InterPro" id="IPR009830">
    <property type="entry name" value="LppX/LprAFG"/>
</dbReference>
<geneLocation type="plasmid" evidence="7 8">
    <name>pRHL1</name>
</geneLocation>
<keyword evidence="4" id="KW-0732">Signal</keyword>
<evidence type="ECO:0000256" key="2">
    <source>
        <dbReference type="ARBA" id="ARBA00009194"/>
    </source>
</evidence>
<keyword evidence="6 7" id="KW-0449">Lipoprotein</keyword>
<protein>
    <submittedName>
        <fullName evidence="7">Possible lipoprotein</fullName>
    </submittedName>
</protein>
<keyword evidence="3" id="KW-1003">Cell membrane</keyword>
<dbReference type="Gene3D" id="2.50.20.20">
    <property type="match status" value="1"/>
</dbReference>